<evidence type="ECO:0000256" key="6">
    <source>
        <dbReference type="ARBA" id="ARBA00022617"/>
    </source>
</evidence>
<keyword evidence="25" id="KW-1185">Reference proteome</keyword>
<keyword evidence="6 19" id="KW-0349">Heme</keyword>
<feature type="binding site" evidence="18">
    <location>
        <position position="392"/>
    </location>
    <ligand>
        <name>Zn(2+)</name>
        <dbReference type="ChEBI" id="CHEBI:29105"/>
        <label>1</label>
    </ligand>
</feature>
<feature type="compositionally biased region" description="Low complexity" evidence="20">
    <location>
        <begin position="21"/>
        <end position="64"/>
    </location>
</feature>
<evidence type="ECO:0000256" key="3">
    <source>
        <dbReference type="ARBA" id="ARBA00005189"/>
    </source>
</evidence>
<dbReference type="SUPFAM" id="SSF55856">
    <property type="entry name" value="Cytochrome b5-like heme/steroid binding domain"/>
    <property type="match status" value="1"/>
</dbReference>
<dbReference type="STRING" id="630390.A0A180GJV2"/>
<evidence type="ECO:0000256" key="21">
    <source>
        <dbReference type="SAM" id="Phobius"/>
    </source>
</evidence>
<dbReference type="InterPro" id="IPR001199">
    <property type="entry name" value="Cyt_B5-like_heme/steroid-bd"/>
</dbReference>
<keyword evidence="10" id="KW-0276">Fatty acid metabolism</keyword>
<comment type="subcellular location">
    <subcellularLocation>
        <location evidence="1">Endoplasmic reticulum membrane</location>
        <topology evidence="1">Multi-pass membrane protein</topology>
    </subcellularLocation>
</comment>
<feature type="domain" description="Cytochrome b5 heme-binding" evidence="22">
    <location>
        <begin position="74"/>
        <end position="153"/>
    </location>
</feature>
<dbReference type="FunFam" id="3.10.120.10:FF:000007">
    <property type="entry name" value="Sulfite oxidase, mitochondrial"/>
    <property type="match status" value="1"/>
</dbReference>
<evidence type="ECO:0000256" key="5">
    <source>
        <dbReference type="ARBA" id="ARBA00022516"/>
    </source>
</evidence>
<dbReference type="PANTHER" id="PTHR12863">
    <property type="entry name" value="FATTY ACID HYDROXYLASE"/>
    <property type="match status" value="1"/>
</dbReference>
<evidence type="ECO:0000256" key="2">
    <source>
        <dbReference type="ARBA" id="ARBA00004991"/>
    </source>
</evidence>
<evidence type="ECO:0000259" key="22">
    <source>
        <dbReference type="PROSITE" id="PS50255"/>
    </source>
</evidence>
<evidence type="ECO:0000256" key="8">
    <source>
        <dbReference type="ARBA" id="ARBA00022723"/>
    </source>
</evidence>
<dbReference type="AlphaFoldDB" id="A0A180GJV2"/>
<dbReference type="PRINTS" id="PR00363">
    <property type="entry name" value="CYTOCHROMEB5"/>
</dbReference>
<keyword evidence="12 21" id="KW-1133">Transmembrane helix</keyword>
<evidence type="ECO:0000256" key="12">
    <source>
        <dbReference type="ARBA" id="ARBA00022989"/>
    </source>
</evidence>
<feature type="binding site" evidence="18">
    <location>
        <position position="319"/>
    </location>
    <ligand>
        <name>Zn(2+)</name>
        <dbReference type="ChEBI" id="CHEBI:29105"/>
        <label>1</label>
    </ligand>
</feature>
<dbReference type="GO" id="GO:0080132">
    <property type="term" value="F:fatty acid 2-hydroxylase activity"/>
    <property type="evidence" value="ECO:0007669"/>
    <property type="project" value="InterPro"/>
</dbReference>
<feature type="binding site" evidence="18">
    <location>
        <position position="373"/>
    </location>
    <ligand>
        <name>Zn(2+)</name>
        <dbReference type="ChEBI" id="CHEBI:29105"/>
        <label>1</label>
    </ligand>
</feature>
<keyword evidence="14 19" id="KW-0408">Iron</keyword>
<evidence type="ECO:0000256" key="14">
    <source>
        <dbReference type="ARBA" id="ARBA00023004"/>
    </source>
</evidence>
<dbReference type="GO" id="GO:0020037">
    <property type="term" value="F:heme binding"/>
    <property type="evidence" value="ECO:0007669"/>
    <property type="project" value="InterPro"/>
</dbReference>
<evidence type="ECO:0000313" key="23">
    <source>
        <dbReference type="EMBL" id="OAV92612.1"/>
    </source>
</evidence>
<feature type="binding site" evidence="18">
    <location>
        <position position="318"/>
    </location>
    <ligand>
        <name>Zn(2+)</name>
        <dbReference type="ChEBI" id="CHEBI:29105"/>
        <label>1</label>
    </ligand>
</feature>
<protein>
    <submittedName>
        <fullName evidence="24">Cytochrome b5 heme-binding domain-containing protein</fullName>
    </submittedName>
</protein>
<evidence type="ECO:0000256" key="17">
    <source>
        <dbReference type="ARBA" id="ARBA00023160"/>
    </source>
</evidence>
<keyword evidence="7 21" id="KW-0812">Transmembrane</keyword>
<comment type="cofactor">
    <cofactor evidence="19">
        <name>Fe cation</name>
        <dbReference type="ChEBI" id="CHEBI:24875"/>
    </cofactor>
</comment>
<evidence type="ECO:0000256" key="10">
    <source>
        <dbReference type="ARBA" id="ARBA00022832"/>
    </source>
</evidence>
<dbReference type="EnsemblFungi" id="PTTG_09183-t43_1">
    <property type="protein sequence ID" value="PTTG_09183-t43_1-p1"/>
    <property type="gene ID" value="PTTG_09183"/>
</dbReference>
<dbReference type="InterPro" id="IPR018506">
    <property type="entry name" value="Cyt_B5_heme-BS"/>
</dbReference>
<dbReference type="Pfam" id="PF00173">
    <property type="entry name" value="Cyt-b5"/>
    <property type="match status" value="1"/>
</dbReference>
<keyword evidence="5" id="KW-0444">Lipid biosynthesis</keyword>
<feature type="binding site" evidence="18">
    <location>
        <position position="315"/>
    </location>
    <ligand>
        <name>Zn(2+)</name>
        <dbReference type="ChEBI" id="CHEBI:29105"/>
        <label>1</label>
    </ligand>
</feature>
<dbReference type="EMBL" id="ADAS02000061">
    <property type="protein sequence ID" value="OAV92612.1"/>
    <property type="molecule type" value="Genomic_DNA"/>
</dbReference>
<feature type="transmembrane region" description="Helical" evidence="21">
    <location>
        <begin position="344"/>
        <end position="369"/>
    </location>
</feature>
<evidence type="ECO:0000256" key="20">
    <source>
        <dbReference type="SAM" id="MobiDB-lite"/>
    </source>
</evidence>
<evidence type="ECO:0000256" key="1">
    <source>
        <dbReference type="ARBA" id="ARBA00004477"/>
    </source>
</evidence>
<keyword evidence="17" id="KW-0275">Fatty acid biosynthesis</keyword>
<sequence>MAFPRGSGVESIKCAGHPQRPASTPTASPAEPTLLLSSLPPSNTPNTPNNNNNNNISNSNNTLTMPADTKNQRQRIFLAEDLHKHNSNTDCWVSYNRKVYNISSFLADHPGGDHLLLQYAGKDLGDAMEDPKEHSHSKAAYEMLDDFQIGILGTPETILNPNLIIDDDFKPTATDISKDHLRNQFLDLSKPLIPQMWSAHFSRAFYLQQVHQPRHLSHPARLFGPWYLEMFTRTSWYVVPLIWLPIAFALFHRALQQQIDAGNSTPAAWAKNIVSFLFGNLVWTFLEYILHRFLFHIDDVLPDRPFFLLLHFLLHGVHHYLPMDRLRLVMPPILFAALSHPFTRLAYFLFPVPYANAVISGSFTFYVLYDCTHYALHHTQLPKYVKEMKIYHMAHHFKDADLGFGVTSKIWDYAFGTVLPVR</sequence>
<name>A0A180GJV2_PUCT1</name>
<organism evidence="23">
    <name type="scientific">Puccinia triticina (isolate 1-1 / race 1 (BBBD))</name>
    <name type="common">Brown leaf rust fungus</name>
    <dbReference type="NCBI Taxonomy" id="630390"/>
    <lineage>
        <taxon>Eukaryota</taxon>
        <taxon>Fungi</taxon>
        <taxon>Dikarya</taxon>
        <taxon>Basidiomycota</taxon>
        <taxon>Pucciniomycotina</taxon>
        <taxon>Pucciniomycetes</taxon>
        <taxon>Pucciniales</taxon>
        <taxon>Pucciniaceae</taxon>
        <taxon>Puccinia</taxon>
    </lineage>
</organism>
<gene>
    <name evidence="23" type="ORF">PTTG_09183</name>
</gene>
<dbReference type="PIRSF" id="PIRSF005149">
    <property type="entry name" value="IPC-B_HD"/>
    <property type="match status" value="1"/>
</dbReference>
<feature type="binding site" evidence="18">
    <location>
        <position position="291"/>
    </location>
    <ligand>
        <name>Zn(2+)</name>
        <dbReference type="ChEBI" id="CHEBI:29105"/>
        <label>1</label>
    </ligand>
</feature>
<feature type="binding site" evidence="18">
    <location>
        <position position="296"/>
    </location>
    <ligand>
        <name>Zn(2+)</name>
        <dbReference type="ChEBI" id="CHEBI:29105"/>
        <label>1</label>
    </ligand>
</feature>
<comment type="similarity">
    <text evidence="4">Belongs to the sterol desaturase family. SCS7 subfamily.</text>
</comment>
<dbReference type="Gene3D" id="3.10.120.10">
    <property type="entry name" value="Cytochrome b5-like heme/steroid binding domain"/>
    <property type="match status" value="1"/>
</dbReference>
<reference evidence="24" key="4">
    <citation type="submission" date="2025-05" db="UniProtKB">
        <authorList>
            <consortium name="EnsemblFungi"/>
        </authorList>
    </citation>
    <scope>IDENTIFICATION</scope>
    <source>
        <strain evidence="24">isolate 1-1 / race 1 (BBBD)</strain>
    </source>
</reference>
<dbReference type="SMART" id="SM01117">
    <property type="entry name" value="Cyt-b5"/>
    <property type="match status" value="1"/>
</dbReference>
<evidence type="ECO:0000313" key="24">
    <source>
        <dbReference type="EnsemblFungi" id="PTTG_09183-t43_1-p1"/>
    </source>
</evidence>
<dbReference type="InterPro" id="IPR014430">
    <property type="entry name" value="Scs7"/>
</dbReference>
<evidence type="ECO:0000256" key="13">
    <source>
        <dbReference type="ARBA" id="ARBA00023002"/>
    </source>
</evidence>
<reference evidence="24 25" key="3">
    <citation type="journal article" date="2017" name="G3 (Bethesda)">
        <title>Comparative analysis highlights variable genome content of wheat rusts and divergence of the mating loci.</title>
        <authorList>
            <person name="Cuomo C.A."/>
            <person name="Bakkeren G."/>
            <person name="Khalil H.B."/>
            <person name="Panwar V."/>
            <person name="Joly D."/>
            <person name="Linning R."/>
            <person name="Sakthikumar S."/>
            <person name="Song X."/>
            <person name="Adiconis X."/>
            <person name="Fan L."/>
            <person name="Goldberg J.M."/>
            <person name="Levin J.Z."/>
            <person name="Young S."/>
            <person name="Zeng Q."/>
            <person name="Anikster Y."/>
            <person name="Bruce M."/>
            <person name="Wang M."/>
            <person name="Yin C."/>
            <person name="McCallum B."/>
            <person name="Szabo L.J."/>
            <person name="Hulbert S."/>
            <person name="Chen X."/>
            <person name="Fellers J.P."/>
        </authorList>
    </citation>
    <scope>NUCLEOTIDE SEQUENCE</scope>
    <source>
        <strain evidence="24">isolate 1-1 / race 1 (BBBD)</strain>
        <strain evidence="25">Isolate 1-1 / race 1 (BBBD)</strain>
    </source>
</reference>
<evidence type="ECO:0000256" key="19">
    <source>
        <dbReference type="PIRSR" id="PIRSR005149-50"/>
    </source>
</evidence>
<dbReference type="GO" id="GO:0006633">
    <property type="term" value="P:fatty acid biosynthetic process"/>
    <property type="evidence" value="ECO:0007669"/>
    <property type="project" value="UniProtKB-KW"/>
</dbReference>
<keyword evidence="8 18" id="KW-0479">Metal-binding</keyword>
<keyword evidence="13" id="KW-0560">Oxidoreductase</keyword>
<dbReference type="GO" id="GO:0005506">
    <property type="term" value="F:iron ion binding"/>
    <property type="evidence" value="ECO:0007669"/>
    <property type="project" value="InterPro"/>
</dbReference>
<feature type="transmembrane region" description="Helical" evidence="21">
    <location>
        <begin position="236"/>
        <end position="255"/>
    </location>
</feature>
<comment type="pathway">
    <text evidence="3">Lipid metabolism.</text>
</comment>
<comment type="cofactor">
    <cofactor evidence="18">
        <name>Zn(2+)</name>
        <dbReference type="ChEBI" id="CHEBI:29105"/>
    </cofactor>
    <text evidence="18">Binds 2 Zn(2+) ions per subunit that likely form a catalytic dimetal center.</text>
</comment>
<reference evidence="23" key="2">
    <citation type="submission" date="2016-05" db="EMBL/GenBank/DDBJ databases">
        <title>Comparative analysis highlights variable genome content of wheat rusts and divergence of the mating loci.</title>
        <authorList>
            <person name="Cuomo C.A."/>
            <person name="Bakkeren G."/>
            <person name="Szabo L."/>
            <person name="Khalil H."/>
            <person name="Joly D."/>
            <person name="Goldberg J."/>
            <person name="Young S."/>
            <person name="Zeng Q."/>
            <person name="Fellers J."/>
        </authorList>
    </citation>
    <scope>NUCLEOTIDE SEQUENCE [LARGE SCALE GENOMIC DNA]</scope>
    <source>
        <strain evidence="23">1-1 BBBD Race 1</strain>
    </source>
</reference>
<evidence type="ECO:0000256" key="11">
    <source>
        <dbReference type="ARBA" id="ARBA00022833"/>
    </source>
</evidence>
<dbReference type="GO" id="GO:0005789">
    <property type="term" value="C:endoplasmic reticulum membrane"/>
    <property type="evidence" value="ECO:0007669"/>
    <property type="project" value="UniProtKB-SubCell"/>
</dbReference>
<keyword evidence="11 18" id="KW-0862">Zinc</keyword>
<evidence type="ECO:0000256" key="7">
    <source>
        <dbReference type="ARBA" id="ARBA00022692"/>
    </source>
</evidence>
<feature type="transmembrane region" description="Helical" evidence="21">
    <location>
        <begin position="267"/>
        <end position="286"/>
    </location>
</feature>
<evidence type="ECO:0000256" key="18">
    <source>
        <dbReference type="PIRSR" id="PIRSR005149-1"/>
    </source>
</evidence>
<evidence type="ECO:0000256" key="16">
    <source>
        <dbReference type="ARBA" id="ARBA00023136"/>
    </source>
</evidence>
<keyword evidence="9" id="KW-0256">Endoplasmic reticulum</keyword>
<feature type="binding site" evidence="18">
    <location>
        <position position="396"/>
    </location>
    <ligand>
        <name>Zn(2+)</name>
        <dbReference type="ChEBI" id="CHEBI:29105"/>
        <label>1</label>
    </ligand>
</feature>
<evidence type="ECO:0000256" key="4">
    <source>
        <dbReference type="ARBA" id="ARBA00005747"/>
    </source>
</evidence>
<dbReference type="InterPro" id="IPR006694">
    <property type="entry name" value="Fatty_acid_hydroxylase"/>
</dbReference>
<dbReference type="PANTHER" id="PTHR12863:SF1">
    <property type="entry name" value="FATTY ACID 2-HYDROXYLASE"/>
    <property type="match status" value="1"/>
</dbReference>
<keyword evidence="15" id="KW-0443">Lipid metabolism</keyword>
<feature type="binding site" description="axial binding residue" evidence="19">
    <location>
        <position position="109"/>
    </location>
    <ligand>
        <name>heme</name>
        <dbReference type="ChEBI" id="CHEBI:30413"/>
    </ligand>
    <ligandPart>
        <name>Fe</name>
        <dbReference type="ChEBI" id="CHEBI:18248"/>
    </ligandPart>
</feature>
<proteinExistence type="inferred from homology"/>
<comment type="pathway">
    <text evidence="2">Sphingolipid metabolism.</text>
</comment>
<feature type="binding site" evidence="18">
    <location>
        <position position="377"/>
    </location>
    <ligand>
        <name>Zn(2+)</name>
        <dbReference type="ChEBI" id="CHEBI:29105"/>
        <label>1</label>
    </ligand>
</feature>
<evidence type="ECO:0000313" key="25">
    <source>
        <dbReference type="Proteomes" id="UP000005240"/>
    </source>
</evidence>
<dbReference type="Proteomes" id="UP000005240">
    <property type="component" value="Unassembled WGS sequence"/>
</dbReference>
<dbReference type="OrthoDB" id="2204368at2759"/>
<feature type="binding site" description="axial binding residue" evidence="19">
    <location>
        <position position="136"/>
    </location>
    <ligand>
        <name>heme</name>
        <dbReference type="ChEBI" id="CHEBI:30413"/>
    </ligand>
    <ligandPart>
        <name>Fe</name>
        <dbReference type="ChEBI" id="CHEBI:18248"/>
    </ligandPart>
</feature>
<evidence type="ECO:0000256" key="9">
    <source>
        <dbReference type="ARBA" id="ARBA00022824"/>
    </source>
</evidence>
<feature type="region of interest" description="Disordered" evidence="20">
    <location>
        <begin position="1"/>
        <end position="66"/>
    </location>
</feature>
<dbReference type="Pfam" id="PF04116">
    <property type="entry name" value="FA_hydroxylase"/>
    <property type="match status" value="1"/>
</dbReference>
<accession>A0A180GJV2</accession>
<dbReference type="InterPro" id="IPR036400">
    <property type="entry name" value="Cyt_B5-like_heme/steroid_sf"/>
</dbReference>
<keyword evidence="16 21" id="KW-0472">Membrane</keyword>
<evidence type="ECO:0000256" key="15">
    <source>
        <dbReference type="ARBA" id="ARBA00023098"/>
    </source>
</evidence>
<dbReference type="PROSITE" id="PS50255">
    <property type="entry name" value="CYTOCHROME_B5_2"/>
    <property type="match status" value="1"/>
</dbReference>
<dbReference type="VEuPathDB" id="FungiDB:PTTG_09183"/>
<dbReference type="PROSITE" id="PS00191">
    <property type="entry name" value="CYTOCHROME_B5_1"/>
    <property type="match status" value="1"/>
</dbReference>
<reference evidence="23" key="1">
    <citation type="submission" date="2009-11" db="EMBL/GenBank/DDBJ databases">
        <authorList>
            <consortium name="The Broad Institute Genome Sequencing Platform"/>
            <person name="Ward D."/>
            <person name="Feldgarden M."/>
            <person name="Earl A."/>
            <person name="Young S.K."/>
            <person name="Zeng Q."/>
            <person name="Koehrsen M."/>
            <person name="Alvarado L."/>
            <person name="Berlin A."/>
            <person name="Bochicchio J."/>
            <person name="Borenstein D."/>
            <person name="Chapman S.B."/>
            <person name="Chen Z."/>
            <person name="Engels R."/>
            <person name="Freedman E."/>
            <person name="Gellesch M."/>
            <person name="Goldberg J."/>
            <person name="Griggs A."/>
            <person name="Gujja S."/>
            <person name="Heilman E."/>
            <person name="Heiman D."/>
            <person name="Hepburn T."/>
            <person name="Howarth C."/>
            <person name="Jen D."/>
            <person name="Larson L."/>
            <person name="Lewis B."/>
            <person name="Mehta T."/>
            <person name="Park D."/>
            <person name="Pearson M."/>
            <person name="Roberts A."/>
            <person name="Saif S."/>
            <person name="Shea T."/>
            <person name="Shenoy N."/>
            <person name="Sisk P."/>
            <person name="Stolte C."/>
            <person name="Sykes S."/>
            <person name="Thomson T."/>
            <person name="Walk T."/>
            <person name="White J."/>
            <person name="Yandava C."/>
            <person name="Izard J."/>
            <person name="Baranova O.V."/>
            <person name="Blanton J.M."/>
            <person name="Tanner A.C."/>
            <person name="Dewhirst F.E."/>
            <person name="Haas B."/>
            <person name="Nusbaum C."/>
            <person name="Birren B."/>
        </authorList>
    </citation>
    <scope>NUCLEOTIDE SEQUENCE [LARGE SCALE GENOMIC DNA]</scope>
    <source>
        <strain evidence="23">1-1 BBBD Race 1</strain>
    </source>
</reference>
<feature type="binding site" evidence="18">
    <location>
        <position position="395"/>
    </location>
    <ligand>
        <name>Zn(2+)</name>
        <dbReference type="ChEBI" id="CHEBI:29105"/>
        <label>1</label>
    </ligand>
</feature>